<dbReference type="AlphaFoldDB" id="M7WJ96"/>
<dbReference type="VEuPathDB" id="AmoebaDB:KM1_255160"/>
<sequence>FIMEFDKIIPQITCAICLSNISECCVIIDFINLIH</sequence>
<name>M7WJ96_ENTHI</name>
<gene>
    <name evidence="1" type="ORF">KM1_255160</name>
</gene>
<evidence type="ECO:0000313" key="2">
    <source>
        <dbReference type="Proteomes" id="UP000030780"/>
    </source>
</evidence>
<dbReference type="Proteomes" id="UP000030780">
    <property type="component" value="Unassembled WGS sequence"/>
</dbReference>
<dbReference type="EMBL" id="KB637081">
    <property type="protein sequence ID" value="EMS17890.1"/>
    <property type="molecule type" value="Genomic_DNA"/>
</dbReference>
<reference evidence="1 2" key="1">
    <citation type="submission" date="2013-01" db="EMBL/GenBank/DDBJ databases">
        <authorList>
            <person name="Inman J."/>
            <person name="Zafar N."/>
            <person name="Lorenzi H."/>
            <person name="Caler E."/>
        </authorList>
    </citation>
    <scope>NUCLEOTIDE SEQUENCE [LARGE SCALE GENOMIC DNA]</scope>
    <source>
        <strain evidence="1 2">HM-3:IMSS</strain>
    </source>
</reference>
<proteinExistence type="predicted"/>
<accession>M7WJ96</accession>
<evidence type="ECO:0000313" key="1">
    <source>
        <dbReference type="EMBL" id="EMS17890.1"/>
    </source>
</evidence>
<organism evidence="1 2">
    <name type="scientific">Entamoeba histolytica HM-3:IMSS</name>
    <dbReference type="NCBI Taxonomy" id="885315"/>
    <lineage>
        <taxon>Eukaryota</taxon>
        <taxon>Amoebozoa</taxon>
        <taxon>Evosea</taxon>
        <taxon>Archamoebae</taxon>
        <taxon>Mastigamoebida</taxon>
        <taxon>Entamoebidae</taxon>
        <taxon>Entamoeba</taxon>
    </lineage>
</organism>
<protein>
    <submittedName>
        <fullName evidence="1">Uncharacterized protein</fullName>
    </submittedName>
</protein>
<feature type="non-terminal residue" evidence="1">
    <location>
        <position position="1"/>
    </location>
</feature>